<accession>A0AAU9EC76</accession>
<dbReference type="PANTHER" id="PTHR13420:SF7">
    <property type="entry name" value="UPF0235 PROTEIN C15ORF40"/>
    <property type="match status" value="1"/>
</dbReference>
<dbReference type="PANTHER" id="PTHR13420">
    <property type="entry name" value="UPF0235 PROTEIN C15ORF40"/>
    <property type="match status" value="1"/>
</dbReference>
<dbReference type="KEGG" id="dmp:FAK_15410"/>
<dbReference type="Gene3D" id="3.30.1200.10">
    <property type="entry name" value="YggU-like"/>
    <property type="match status" value="1"/>
</dbReference>
<dbReference type="AlphaFoldDB" id="A0AAU9EC76"/>
<organism evidence="3 4">
    <name type="scientific">Desulfoferula mesophila</name>
    <dbReference type="NCBI Taxonomy" id="3058419"/>
    <lineage>
        <taxon>Bacteria</taxon>
        <taxon>Pseudomonadati</taxon>
        <taxon>Thermodesulfobacteriota</taxon>
        <taxon>Desulfarculia</taxon>
        <taxon>Desulfarculales</taxon>
        <taxon>Desulfarculaceae</taxon>
        <taxon>Desulfoferula</taxon>
    </lineage>
</organism>
<sequence length="95" mass="9806">MPSLKKEALGASLAVRVAPRASRNELAGVEAGALKVRLTAPPVEGAANQALVKLLAKSLGVAKGKISVVSGERSRNKRVLVEGLSPDEVRGRLGL</sequence>
<comment type="similarity">
    <text evidence="1 2">Belongs to the UPF0235 family.</text>
</comment>
<evidence type="ECO:0000256" key="1">
    <source>
        <dbReference type="ARBA" id="ARBA00010364"/>
    </source>
</evidence>
<dbReference type="Pfam" id="PF02594">
    <property type="entry name" value="DUF167"/>
    <property type="match status" value="1"/>
</dbReference>
<reference evidence="4" key="1">
    <citation type="journal article" date="2023" name="Arch. Microbiol.">
        <title>Desulfoferula mesophilus gen. nov. sp. nov., a mesophilic sulfate-reducing bacterium isolated from a brackish lake sediment.</title>
        <authorList>
            <person name="Watanabe T."/>
            <person name="Yabe T."/>
            <person name="Tsuji J.M."/>
            <person name="Fukui M."/>
        </authorList>
    </citation>
    <scope>NUCLEOTIDE SEQUENCE [LARGE SCALE GENOMIC DNA]</scope>
    <source>
        <strain evidence="4">12FAK</strain>
    </source>
</reference>
<proteinExistence type="inferred from homology"/>
<dbReference type="SUPFAM" id="SSF69786">
    <property type="entry name" value="YggU-like"/>
    <property type="match status" value="1"/>
</dbReference>
<evidence type="ECO:0000313" key="4">
    <source>
        <dbReference type="Proteomes" id="UP001366166"/>
    </source>
</evidence>
<dbReference type="EMBL" id="AP028679">
    <property type="protein sequence ID" value="BEQ14475.1"/>
    <property type="molecule type" value="Genomic_DNA"/>
</dbReference>
<dbReference type="Proteomes" id="UP001366166">
    <property type="component" value="Chromosome"/>
</dbReference>
<dbReference type="InterPro" id="IPR036591">
    <property type="entry name" value="YggU-like_sf"/>
</dbReference>
<name>A0AAU9EC76_9BACT</name>
<evidence type="ECO:0000313" key="3">
    <source>
        <dbReference type="EMBL" id="BEQ14475.1"/>
    </source>
</evidence>
<dbReference type="InterPro" id="IPR003746">
    <property type="entry name" value="DUF167"/>
</dbReference>
<dbReference type="HAMAP" id="MF_00634">
    <property type="entry name" value="UPF0235"/>
    <property type="match status" value="1"/>
</dbReference>
<protein>
    <recommendedName>
        <fullName evidence="2">UPF0235 protein FAK_15410</fullName>
    </recommendedName>
</protein>
<gene>
    <name evidence="3" type="ORF">FAK_15410</name>
</gene>
<dbReference type="NCBIfam" id="TIGR00251">
    <property type="entry name" value="DUF167 family protein"/>
    <property type="match status" value="1"/>
</dbReference>
<dbReference type="GO" id="GO:0005737">
    <property type="term" value="C:cytoplasm"/>
    <property type="evidence" value="ECO:0007669"/>
    <property type="project" value="TreeGrafter"/>
</dbReference>
<keyword evidence="4" id="KW-1185">Reference proteome</keyword>
<dbReference type="SMART" id="SM01152">
    <property type="entry name" value="DUF167"/>
    <property type="match status" value="1"/>
</dbReference>
<evidence type="ECO:0000256" key="2">
    <source>
        <dbReference type="HAMAP-Rule" id="MF_00634"/>
    </source>
</evidence>
<dbReference type="RefSeq" id="WP_434062346.1">
    <property type="nucleotide sequence ID" value="NZ_AP028679.1"/>
</dbReference>